<dbReference type="Proteomes" id="UP000271241">
    <property type="component" value="Unassembled WGS sequence"/>
</dbReference>
<proteinExistence type="predicted"/>
<name>A0A4P9XS19_9FUNG</name>
<feature type="compositionally biased region" description="Low complexity" evidence="1">
    <location>
        <begin position="524"/>
        <end position="535"/>
    </location>
</feature>
<protein>
    <recommendedName>
        <fullName evidence="4">F-box domain-containing protein</fullName>
    </recommendedName>
</protein>
<gene>
    <name evidence="2" type="ORF">THASP1DRAFT_29314</name>
</gene>
<dbReference type="OrthoDB" id="10659060at2759"/>
<reference evidence="3" key="1">
    <citation type="journal article" date="2018" name="Nat. Microbiol.">
        <title>Leveraging single-cell genomics to expand the fungal tree of life.</title>
        <authorList>
            <person name="Ahrendt S.R."/>
            <person name="Quandt C.A."/>
            <person name="Ciobanu D."/>
            <person name="Clum A."/>
            <person name="Salamov A."/>
            <person name="Andreopoulos B."/>
            <person name="Cheng J.F."/>
            <person name="Woyke T."/>
            <person name="Pelin A."/>
            <person name="Henrissat B."/>
            <person name="Reynolds N.K."/>
            <person name="Benny G.L."/>
            <person name="Smith M.E."/>
            <person name="James T.Y."/>
            <person name="Grigoriev I.V."/>
        </authorList>
    </citation>
    <scope>NUCLEOTIDE SEQUENCE [LARGE SCALE GENOMIC DNA]</scope>
    <source>
        <strain evidence="3">RSA 1356</strain>
    </source>
</reference>
<evidence type="ECO:0000256" key="1">
    <source>
        <dbReference type="SAM" id="MobiDB-lite"/>
    </source>
</evidence>
<feature type="region of interest" description="Disordered" evidence="1">
    <location>
        <begin position="520"/>
        <end position="542"/>
    </location>
</feature>
<organism evidence="2 3">
    <name type="scientific">Thamnocephalis sphaerospora</name>
    <dbReference type="NCBI Taxonomy" id="78915"/>
    <lineage>
        <taxon>Eukaryota</taxon>
        <taxon>Fungi</taxon>
        <taxon>Fungi incertae sedis</taxon>
        <taxon>Zoopagomycota</taxon>
        <taxon>Zoopagomycotina</taxon>
        <taxon>Zoopagomycetes</taxon>
        <taxon>Zoopagales</taxon>
        <taxon>Sigmoideomycetaceae</taxon>
        <taxon>Thamnocephalis</taxon>
    </lineage>
</organism>
<accession>A0A4P9XS19</accession>
<dbReference type="EMBL" id="KZ992560">
    <property type="protein sequence ID" value="RKP08903.1"/>
    <property type="molecule type" value="Genomic_DNA"/>
</dbReference>
<dbReference type="SUPFAM" id="SSF81383">
    <property type="entry name" value="F-box domain"/>
    <property type="match status" value="1"/>
</dbReference>
<dbReference type="InterPro" id="IPR036047">
    <property type="entry name" value="F-box-like_dom_sf"/>
</dbReference>
<sequence>MSHLERLPSDVVLHHLLPQLDPATSLRLGSVNKHFWLLLRSNDQHWQRYYRAEVATWRREGKLVLYLTQRFGGICGAYWARRRLEQRWRDGLDSWQRVVWQCPTPVGRRVKAVDAGIVAVRLDDCQIALLGDVPEEQHTQTATPVEPTALLSIPPHIVELMEHGAIPEVKSEESAKAAKATSNVTEIASPAKAPAEHVPKDEWIFQNIMIGEKRILAFLSRKKDAPPVLLWNAQTLEFERCIFGGFFKYLRLTDNFLMGLRGTDVDMAAYHLGEPDTSCQRVFRHVDAFVGTHPWREDMYVSYDRAATGSRRFVHENSGKTAAASADDWEGDYANWRIWHLYEPGERYAVDAPPEVIAGPRSESALKGTVLLRGHTISSVHGAQLAGDNLVVLWGSGRDDETRQYVGWVMYCKVNAETDEHGERPYYYNPTHKWIFKSSPYDVIPMPEYGVLVVCIEGDCAVLDTKTGATRSIIHLSANGTLYNLLGPLFVDVNTNQGSVTLVDILLGKVLWTDQKLTSTPGISNSRPASSPSSATGAKAKGIRIPMPMPPQITVASTRILVNNICTERDRVLTIHAPL</sequence>
<evidence type="ECO:0000313" key="2">
    <source>
        <dbReference type="EMBL" id="RKP08903.1"/>
    </source>
</evidence>
<evidence type="ECO:0000313" key="3">
    <source>
        <dbReference type="Proteomes" id="UP000271241"/>
    </source>
</evidence>
<keyword evidence="3" id="KW-1185">Reference proteome</keyword>
<evidence type="ECO:0008006" key="4">
    <source>
        <dbReference type="Google" id="ProtNLM"/>
    </source>
</evidence>
<dbReference type="AlphaFoldDB" id="A0A4P9XS19"/>